<dbReference type="InterPro" id="IPR000719">
    <property type="entry name" value="Prot_kinase_dom"/>
</dbReference>
<dbReference type="PROSITE" id="PS00108">
    <property type="entry name" value="PROTEIN_KINASE_ST"/>
    <property type="match status" value="1"/>
</dbReference>
<keyword evidence="8" id="KW-0539">Nucleus</keyword>
<dbReference type="FunFam" id="1.10.510.10:FF:000624">
    <property type="entry name" value="Mitogen-activated protein kinase"/>
    <property type="match status" value="1"/>
</dbReference>
<dbReference type="PROSITE" id="PS00107">
    <property type="entry name" value="PROTEIN_KINASE_ATP"/>
    <property type="match status" value="1"/>
</dbReference>
<dbReference type="Gene3D" id="3.30.200.20">
    <property type="entry name" value="Phosphorylase Kinase, domain 1"/>
    <property type="match status" value="1"/>
</dbReference>
<dbReference type="InterPro" id="IPR017441">
    <property type="entry name" value="Protein_kinase_ATP_BS"/>
</dbReference>
<evidence type="ECO:0000256" key="3">
    <source>
        <dbReference type="ARBA" id="ARBA00022527"/>
    </source>
</evidence>
<evidence type="ECO:0000256" key="8">
    <source>
        <dbReference type="ARBA" id="ARBA00023242"/>
    </source>
</evidence>
<keyword evidence="5 9" id="KW-0547">Nucleotide-binding</keyword>
<comment type="caution">
    <text evidence="12">The sequence shown here is derived from an EMBL/GenBank/DDBJ whole genome shotgun (WGS) entry which is preliminary data.</text>
</comment>
<dbReference type="AlphaFoldDB" id="A0A0R0M514"/>
<dbReference type="GO" id="GO:0004674">
    <property type="term" value="F:protein serine/threonine kinase activity"/>
    <property type="evidence" value="ECO:0007669"/>
    <property type="project" value="UniProtKB-KW"/>
</dbReference>
<organism evidence="12 13">
    <name type="scientific">Pseudoloma neurophilia</name>
    <dbReference type="NCBI Taxonomy" id="146866"/>
    <lineage>
        <taxon>Eukaryota</taxon>
        <taxon>Fungi</taxon>
        <taxon>Fungi incertae sedis</taxon>
        <taxon>Microsporidia</taxon>
        <taxon>Pseudoloma</taxon>
    </lineage>
</organism>
<reference evidence="12 13" key="1">
    <citation type="submission" date="2015-07" db="EMBL/GenBank/DDBJ databases">
        <title>The genome of Pseudoloma neurophilia, a relevant intracellular parasite of the zebrafish.</title>
        <authorList>
            <person name="Ndikumana S."/>
            <person name="Pelin A."/>
            <person name="Sanders J."/>
            <person name="Corradi N."/>
        </authorList>
    </citation>
    <scope>NUCLEOTIDE SEQUENCE [LARGE SCALE GENOMIC DNA]</scope>
    <source>
        <strain evidence="12 13">MK1</strain>
    </source>
</reference>
<dbReference type="InterPro" id="IPR050108">
    <property type="entry name" value="CDK"/>
</dbReference>
<dbReference type="GO" id="GO:0005524">
    <property type="term" value="F:ATP binding"/>
    <property type="evidence" value="ECO:0007669"/>
    <property type="project" value="UniProtKB-UniRule"/>
</dbReference>
<evidence type="ECO:0000313" key="12">
    <source>
        <dbReference type="EMBL" id="KRH93984.1"/>
    </source>
</evidence>
<sequence>MNNFEGTELIGEGTFGKVYRGNYKTERTKKCAIKKIPMEKGGMSVITIRELQILKRYSNKNILKLYDAYIHESDFYMVLEYLPFDLSALFLSKYIFSDNQIKSLMFQLLQGLSFLHSECLIHRDIKSSNILLSKSGELKIADFGLSKVQSKSMTNQVCTLWYRAPELLLGQNEYDHKIDTWAAGCIFIEFKTFTPYFCETKEIPQIKRILSLLGAPKQDYKYNSLLKVKQYIRPEPFDETISKLFGNFFNPEMLELLTKMIQLDFHKRISCTDTLNLPFFDNFQDVYFPIQAEDVHDTIIRTQLKEKSKKVKTNQKIK</sequence>
<keyword evidence="7 9" id="KW-0067">ATP-binding</keyword>
<dbReference type="InterPro" id="IPR011009">
    <property type="entry name" value="Kinase-like_dom_sf"/>
</dbReference>
<dbReference type="GO" id="GO:0005634">
    <property type="term" value="C:nucleus"/>
    <property type="evidence" value="ECO:0007669"/>
    <property type="project" value="UniProtKB-SubCell"/>
</dbReference>
<gene>
    <name evidence="12" type="ORF">M153_4530004793</name>
</gene>
<evidence type="ECO:0000259" key="11">
    <source>
        <dbReference type="PROSITE" id="PS50011"/>
    </source>
</evidence>
<accession>A0A0R0M514</accession>
<comment type="subcellular location">
    <subcellularLocation>
        <location evidence="1">Nucleus</location>
    </subcellularLocation>
</comment>
<name>A0A0R0M514_9MICR</name>
<feature type="binding site" evidence="9">
    <location>
        <position position="35"/>
    </location>
    <ligand>
        <name>ATP</name>
        <dbReference type="ChEBI" id="CHEBI:30616"/>
    </ligand>
</feature>
<dbReference type="PANTHER" id="PTHR24056">
    <property type="entry name" value="CELL DIVISION PROTEIN KINASE"/>
    <property type="match status" value="1"/>
</dbReference>
<feature type="domain" description="Protein kinase" evidence="11">
    <location>
        <begin position="4"/>
        <end position="280"/>
    </location>
</feature>
<evidence type="ECO:0000256" key="5">
    <source>
        <dbReference type="ARBA" id="ARBA00022741"/>
    </source>
</evidence>
<dbReference type="PROSITE" id="PS50011">
    <property type="entry name" value="PROTEIN_KINASE_DOM"/>
    <property type="match status" value="1"/>
</dbReference>
<keyword evidence="3 10" id="KW-0723">Serine/threonine-protein kinase</keyword>
<dbReference type="EMBL" id="LGUB01000163">
    <property type="protein sequence ID" value="KRH93984.1"/>
    <property type="molecule type" value="Genomic_DNA"/>
</dbReference>
<evidence type="ECO:0000256" key="10">
    <source>
        <dbReference type="RuleBase" id="RU000304"/>
    </source>
</evidence>
<evidence type="ECO:0000256" key="9">
    <source>
        <dbReference type="PROSITE-ProRule" id="PRU10141"/>
    </source>
</evidence>
<dbReference type="Pfam" id="PF00069">
    <property type="entry name" value="Pkinase"/>
    <property type="match status" value="1"/>
</dbReference>
<evidence type="ECO:0000256" key="1">
    <source>
        <dbReference type="ARBA" id="ARBA00004123"/>
    </source>
</evidence>
<evidence type="ECO:0000313" key="13">
    <source>
        <dbReference type="Proteomes" id="UP000051530"/>
    </source>
</evidence>
<dbReference type="SMART" id="SM00220">
    <property type="entry name" value="S_TKc"/>
    <property type="match status" value="1"/>
</dbReference>
<dbReference type="InterPro" id="IPR008271">
    <property type="entry name" value="Ser/Thr_kinase_AS"/>
</dbReference>
<keyword evidence="13" id="KW-1185">Reference proteome</keyword>
<keyword evidence="4" id="KW-0808">Transferase</keyword>
<dbReference type="SUPFAM" id="SSF56112">
    <property type="entry name" value="Protein kinase-like (PK-like)"/>
    <property type="match status" value="1"/>
</dbReference>
<evidence type="ECO:0000256" key="7">
    <source>
        <dbReference type="ARBA" id="ARBA00022840"/>
    </source>
</evidence>
<evidence type="ECO:0000256" key="2">
    <source>
        <dbReference type="ARBA" id="ARBA00006485"/>
    </source>
</evidence>
<dbReference type="OrthoDB" id="204883at2759"/>
<evidence type="ECO:0000256" key="6">
    <source>
        <dbReference type="ARBA" id="ARBA00022777"/>
    </source>
</evidence>
<evidence type="ECO:0000256" key="4">
    <source>
        <dbReference type="ARBA" id="ARBA00022679"/>
    </source>
</evidence>
<dbReference type="Proteomes" id="UP000051530">
    <property type="component" value="Unassembled WGS sequence"/>
</dbReference>
<proteinExistence type="inferred from homology"/>
<dbReference type="Gene3D" id="1.10.510.10">
    <property type="entry name" value="Transferase(Phosphotransferase) domain 1"/>
    <property type="match status" value="1"/>
</dbReference>
<comment type="similarity">
    <text evidence="2">Belongs to the protein kinase superfamily. CMGC Ser/Thr protein kinase family. CDC2/CDKX subfamily.</text>
</comment>
<protein>
    <submittedName>
        <fullName evidence="12">Cdc2-related protein kinase</fullName>
    </submittedName>
</protein>
<dbReference type="VEuPathDB" id="MicrosporidiaDB:M153_4530004793"/>
<keyword evidence="6 12" id="KW-0418">Kinase</keyword>